<feature type="binding site" evidence="6">
    <location>
        <position position="294"/>
    </location>
    <ligand>
        <name>Mn(2+)</name>
        <dbReference type="ChEBI" id="CHEBI:29035"/>
        <label>2</label>
    </ligand>
</feature>
<evidence type="ECO:0000256" key="5">
    <source>
        <dbReference type="ARBA" id="ARBA00023235"/>
    </source>
</evidence>
<comment type="catalytic activity">
    <reaction evidence="6">
        <text>alpha-D-ribose 1-phosphate = D-ribose 5-phosphate</text>
        <dbReference type="Rhea" id="RHEA:18793"/>
        <dbReference type="ChEBI" id="CHEBI:57720"/>
        <dbReference type="ChEBI" id="CHEBI:78346"/>
        <dbReference type="EC" id="5.4.2.7"/>
    </reaction>
</comment>
<feature type="binding site" evidence="6">
    <location>
        <position position="10"/>
    </location>
    <ligand>
        <name>Mn(2+)</name>
        <dbReference type="ChEBI" id="CHEBI:29035"/>
        <label>1</label>
    </ligand>
</feature>
<dbReference type="PIRSF" id="PIRSF001491">
    <property type="entry name" value="Ppentomutase"/>
    <property type="match status" value="1"/>
</dbReference>
<dbReference type="GO" id="GO:0043094">
    <property type="term" value="P:metabolic compound salvage"/>
    <property type="evidence" value="ECO:0007669"/>
    <property type="project" value="UniProtKB-UniRule"/>
</dbReference>
<dbReference type="FunFam" id="3.30.70.1250:FF:000001">
    <property type="entry name" value="Phosphopentomutase"/>
    <property type="match status" value="1"/>
</dbReference>
<dbReference type="GO" id="GO:0006015">
    <property type="term" value="P:5-phosphoribose 1-diphosphate biosynthetic process"/>
    <property type="evidence" value="ECO:0007669"/>
    <property type="project" value="UniProtKB-UniPathway"/>
</dbReference>
<dbReference type="PANTHER" id="PTHR21110">
    <property type="entry name" value="PHOSPHOPENTOMUTASE"/>
    <property type="match status" value="1"/>
</dbReference>
<feature type="domain" description="Metalloenzyme" evidence="8">
    <location>
        <begin position="3"/>
        <end position="380"/>
    </location>
</feature>
<feature type="binding site" evidence="6">
    <location>
        <position position="330"/>
    </location>
    <ligand>
        <name>Mn(2+)</name>
        <dbReference type="ChEBI" id="CHEBI:29035"/>
        <label>1</label>
    </ligand>
</feature>
<dbReference type="UniPathway" id="UPA00087">
    <property type="reaction ID" value="UER00173"/>
</dbReference>
<comment type="catalytic activity">
    <reaction evidence="6">
        <text>2-deoxy-alpha-D-ribose 1-phosphate = 2-deoxy-D-ribose 5-phosphate</text>
        <dbReference type="Rhea" id="RHEA:27658"/>
        <dbReference type="ChEBI" id="CHEBI:57259"/>
        <dbReference type="ChEBI" id="CHEBI:62877"/>
        <dbReference type="EC" id="5.4.2.7"/>
    </reaction>
</comment>
<evidence type="ECO:0000256" key="3">
    <source>
        <dbReference type="ARBA" id="ARBA00022723"/>
    </source>
</evidence>
<dbReference type="AlphaFoldDB" id="A0A2W2BKB8"/>
<dbReference type="GO" id="GO:0030145">
    <property type="term" value="F:manganese ion binding"/>
    <property type="evidence" value="ECO:0007669"/>
    <property type="project" value="UniProtKB-UniRule"/>
</dbReference>
<comment type="cofactor">
    <cofactor evidence="6">
        <name>Mn(2+)</name>
        <dbReference type="ChEBI" id="CHEBI:29035"/>
    </cofactor>
    <text evidence="6">Binds 2 manganese ions.</text>
</comment>
<keyword evidence="10" id="KW-1185">Reference proteome</keyword>
<dbReference type="InterPro" id="IPR017850">
    <property type="entry name" value="Alkaline_phosphatase_core_sf"/>
</dbReference>
<evidence type="ECO:0000256" key="4">
    <source>
        <dbReference type="ARBA" id="ARBA00023211"/>
    </source>
</evidence>
<dbReference type="HAMAP" id="MF_00740">
    <property type="entry name" value="Phosphopentomut"/>
    <property type="match status" value="1"/>
</dbReference>
<dbReference type="CDD" id="cd16009">
    <property type="entry name" value="PPM"/>
    <property type="match status" value="1"/>
</dbReference>
<dbReference type="NCBIfam" id="NF003766">
    <property type="entry name" value="PRK05362.1"/>
    <property type="match status" value="1"/>
</dbReference>
<keyword evidence="2 6" id="KW-0963">Cytoplasm</keyword>
<dbReference type="EC" id="5.4.2.7" evidence="6 7"/>
<gene>
    <name evidence="6" type="primary">deoB</name>
    <name evidence="9" type="ORF">DK847_12770</name>
</gene>
<dbReference type="GO" id="GO:0009117">
    <property type="term" value="P:nucleotide metabolic process"/>
    <property type="evidence" value="ECO:0007669"/>
    <property type="project" value="UniProtKB-UniRule"/>
</dbReference>
<organism evidence="9 10">
    <name type="scientific">Aestuariivirga litoralis</name>
    <dbReference type="NCBI Taxonomy" id="2650924"/>
    <lineage>
        <taxon>Bacteria</taxon>
        <taxon>Pseudomonadati</taxon>
        <taxon>Pseudomonadota</taxon>
        <taxon>Alphaproteobacteria</taxon>
        <taxon>Hyphomicrobiales</taxon>
        <taxon>Aestuariivirgaceae</taxon>
        <taxon>Aestuariivirga</taxon>
    </lineage>
</organism>
<dbReference type="Gene3D" id="3.30.70.1250">
    <property type="entry name" value="Phosphopentomutase"/>
    <property type="match status" value="1"/>
</dbReference>
<dbReference type="NCBIfam" id="TIGR01696">
    <property type="entry name" value="deoB"/>
    <property type="match status" value="1"/>
</dbReference>
<dbReference type="SUPFAM" id="SSF53649">
    <property type="entry name" value="Alkaline phosphatase-like"/>
    <property type="match status" value="1"/>
</dbReference>
<dbReference type="Gene3D" id="3.40.720.10">
    <property type="entry name" value="Alkaline Phosphatase, subunit A"/>
    <property type="match status" value="1"/>
</dbReference>
<sequence>MARAFLLILDSFGIGGAPDAASFGDDGANTLGHICDHMTLNVPHMASLGLGQAAALSTGRNPLAAQPLIGQFGVAREVSRGKDTITGHWEIAGVPLAFDWGYFPHSVPAFPQDLIDGIVTRAKIPGLLALCHASGTQVIEDFGEEHIRSGKPIAYTSADSVLQIAAHEEHFGLDRLYEVCRIARELTYPMNIGRVIARPFLGERPGEFKRTGHRKDFAVTPPQPTLLEVLSRAGRDVVSVGKIGDIYAHVGTGREFKVAGNPAFLETTLANMDGLGEGGFLMTNFVDFDTEFGHRRDPVGYGRLLESFDAGLPRIMAKLRAGDLLVLTADHGNDPTWRGTDHTREQIPVMSYMPGMHPGSFGLRKSFADIGQTIAHHLGAGPLAAGTAWDPATPGA</sequence>
<comment type="subcellular location">
    <subcellularLocation>
        <location evidence="6">Cytoplasm</location>
    </subcellularLocation>
</comment>
<comment type="caution">
    <text evidence="9">The sequence shown here is derived from an EMBL/GenBank/DDBJ whole genome shotgun (WGS) entry which is preliminary data.</text>
</comment>
<evidence type="ECO:0000259" key="8">
    <source>
        <dbReference type="Pfam" id="PF01676"/>
    </source>
</evidence>
<keyword evidence="3 6" id="KW-0479">Metal-binding</keyword>
<evidence type="ECO:0000256" key="2">
    <source>
        <dbReference type="ARBA" id="ARBA00022490"/>
    </source>
</evidence>
<accession>A0A2W2BKB8</accession>
<feature type="binding site" evidence="6">
    <location>
        <position position="331"/>
    </location>
    <ligand>
        <name>Mn(2+)</name>
        <dbReference type="ChEBI" id="CHEBI:29035"/>
        <label>1</label>
    </ligand>
</feature>
<dbReference type="GO" id="GO:0008973">
    <property type="term" value="F:phosphopentomutase activity"/>
    <property type="evidence" value="ECO:0007669"/>
    <property type="project" value="UniProtKB-UniRule"/>
</dbReference>
<dbReference type="SUPFAM" id="SSF143856">
    <property type="entry name" value="DeoB insert domain-like"/>
    <property type="match status" value="1"/>
</dbReference>
<dbReference type="GO" id="GO:0005829">
    <property type="term" value="C:cytosol"/>
    <property type="evidence" value="ECO:0007669"/>
    <property type="project" value="TreeGrafter"/>
</dbReference>
<dbReference type="InterPro" id="IPR010045">
    <property type="entry name" value="DeoB"/>
</dbReference>
<keyword evidence="5 6" id="KW-0413">Isomerase</keyword>
<reference evidence="10" key="1">
    <citation type="submission" date="2018-06" db="EMBL/GenBank/DDBJ databases">
        <title>Aestuariibacter litoralis strain KCTC 52945T.</title>
        <authorList>
            <person name="Li X."/>
            <person name="Salam N."/>
            <person name="Li J.-L."/>
            <person name="Chen Y.-M."/>
            <person name="Yang Z.-W."/>
            <person name="Zhang L.-Y."/>
            <person name="Han M.-X."/>
            <person name="Xiao M."/>
            <person name="Li W.-J."/>
        </authorList>
    </citation>
    <scope>NUCLEOTIDE SEQUENCE [LARGE SCALE GENOMIC DNA]</scope>
    <source>
        <strain evidence="10">KCTC 52945</strain>
    </source>
</reference>
<dbReference type="InterPro" id="IPR006124">
    <property type="entry name" value="Metalloenzyme"/>
</dbReference>
<evidence type="ECO:0000256" key="1">
    <source>
        <dbReference type="ARBA" id="ARBA00010373"/>
    </source>
</evidence>
<comment type="similarity">
    <text evidence="1 6">Belongs to the phosphopentomutase family.</text>
</comment>
<evidence type="ECO:0000256" key="6">
    <source>
        <dbReference type="HAMAP-Rule" id="MF_00740"/>
    </source>
</evidence>
<protein>
    <recommendedName>
        <fullName evidence="6 7">Phosphopentomutase</fullName>
        <ecNumber evidence="6 7">5.4.2.7</ecNumber>
    </recommendedName>
    <alternativeName>
        <fullName evidence="6">Phosphodeoxyribomutase</fullName>
    </alternativeName>
</protein>
<evidence type="ECO:0000313" key="9">
    <source>
        <dbReference type="EMBL" id="PZF76659.1"/>
    </source>
</evidence>
<keyword evidence="4 6" id="KW-0464">Manganese</keyword>
<feature type="binding site" evidence="6">
    <location>
        <position position="342"/>
    </location>
    <ligand>
        <name>Mn(2+)</name>
        <dbReference type="ChEBI" id="CHEBI:29035"/>
        <label>2</label>
    </ligand>
</feature>
<dbReference type="GO" id="GO:0006018">
    <property type="term" value="P:2-deoxyribose 1-phosphate catabolic process"/>
    <property type="evidence" value="ECO:0007669"/>
    <property type="project" value="UniProtKB-UniRule"/>
</dbReference>
<name>A0A2W2BKB8_9HYPH</name>
<comment type="function">
    <text evidence="6">Isomerase that catalyzes the conversion of deoxy-ribose 1-phosphate (dRib-1-P) and ribose 1-phosphate (Rib-1-P) to deoxy-ribose 5-phosphate (dRib-5-P) and ribose 5-phosphate (Rib-5-P), respectively.</text>
</comment>
<dbReference type="Proteomes" id="UP000248795">
    <property type="component" value="Unassembled WGS sequence"/>
</dbReference>
<dbReference type="PANTHER" id="PTHR21110:SF0">
    <property type="entry name" value="PHOSPHOPENTOMUTASE"/>
    <property type="match status" value="1"/>
</dbReference>
<proteinExistence type="inferred from homology"/>
<comment type="pathway">
    <text evidence="6">Carbohydrate degradation; 2-deoxy-D-ribose 1-phosphate degradation; D-glyceraldehyde 3-phosphate and acetaldehyde from 2-deoxy-alpha-D-ribose 1-phosphate: step 1/2.</text>
</comment>
<dbReference type="GO" id="GO:0000287">
    <property type="term" value="F:magnesium ion binding"/>
    <property type="evidence" value="ECO:0007669"/>
    <property type="project" value="UniProtKB-UniRule"/>
</dbReference>
<evidence type="ECO:0000313" key="10">
    <source>
        <dbReference type="Proteomes" id="UP000248795"/>
    </source>
</evidence>
<dbReference type="InterPro" id="IPR024052">
    <property type="entry name" value="Phosphopentomutase_DeoB_cap_sf"/>
</dbReference>
<dbReference type="RefSeq" id="WP_111198896.1">
    <property type="nucleotide sequence ID" value="NZ_QKVK01000005.1"/>
</dbReference>
<evidence type="ECO:0000256" key="7">
    <source>
        <dbReference type="NCBIfam" id="TIGR01696"/>
    </source>
</evidence>
<feature type="binding site" evidence="6">
    <location>
        <position position="289"/>
    </location>
    <ligand>
        <name>Mn(2+)</name>
        <dbReference type="ChEBI" id="CHEBI:29035"/>
        <label>2</label>
    </ligand>
</feature>
<dbReference type="EMBL" id="QKVK01000005">
    <property type="protein sequence ID" value="PZF76659.1"/>
    <property type="molecule type" value="Genomic_DNA"/>
</dbReference>
<dbReference type="Pfam" id="PF01676">
    <property type="entry name" value="Metalloenzyme"/>
    <property type="match status" value="1"/>
</dbReference>